<dbReference type="PANTHER" id="PTHR30576:SF4">
    <property type="entry name" value="UNDECAPRENYL-PHOSPHATE GALACTOSE PHOSPHOTRANSFERASE"/>
    <property type="match status" value="1"/>
</dbReference>
<gene>
    <name evidence="11" type="primary">wbaP</name>
    <name evidence="11" type="ORF">IWA51_06655</name>
</gene>
<reference evidence="11 12" key="1">
    <citation type="submission" date="2020-11" db="EMBL/GenBank/DDBJ databases">
        <title>Treponema Peruensis nv. sp., first commensal Treponema isolated from human feces.</title>
        <authorList>
            <person name="Belkhou C."/>
            <person name="Raes J."/>
        </authorList>
    </citation>
    <scope>NUCLEOTIDE SEQUENCE [LARGE SCALE GENOMIC DNA]</scope>
    <source>
        <strain evidence="11 12">RCC2812</strain>
    </source>
</reference>
<dbReference type="PANTHER" id="PTHR30576">
    <property type="entry name" value="COLANIC BIOSYNTHESIS UDP-GLUCOSE LIPID CARRIER TRANSFERASE"/>
    <property type="match status" value="1"/>
</dbReference>
<dbReference type="GO" id="GO:0005886">
    <property type="term" value="C:plasma membrane"/>
    <property type="evidence" value="ECO:0007669"/>
    <property type="project" value="UniProtKB-SubCell"/>
</dbReference>
<evidence type="ECO:0000256" key="9">
    <source>
        <dbReference type="SAM" id="Phobius"/>
    </source>
</evidence>
<evidence type="ECO:0000256" key="8">
    <source>
        <dbReference type="ARBA" id="ARBA00023136"/>
    </source>
</evidence>
<dbReference type="NCBIfam" id="TIGR03022">
    <property type="entry name" value="WbaP_sugtrans"/>
    <property type="match status" value="1"/>
</dbReference>
<feature type="transmembrane region" description="Helical" evidence="9">
    <location>
        <begin position="281"/>
        <end position="304"/>
    </location>
</feature>
<keyword evidence="7 9" id="KW-1133">Transmembrane helix</keyword>
<dbReference type="GO" id="GO:0016780">
    <property type="term" value="F:phosphotransferase activity, for other substituted phosphate groups"/>
    <property type="evidence" value="ECO:0007669"/>
    <property type="project" value="TreeGrafter"/>
</dbReference>
<keyword evidence="6 9" id="KW-0812">Transmembrane</keyword>
<evidence type="ECO:0000256" key="2">
    <source>
        <dbReference type="ARBA" id="ARBA00004236"/>
    </source>
</evidence>
<feature type="domain" description="Bacterial sugar transferase" evidence="10">
    <location>
        <begin position="278"/>
        <end position="469"/>
    </location>
</feature>
<dbReference type="GO" id="GO:0000271">
    <property type="term" value="P:polysaccharide biosynthetic process"/>
    <property type="evidence" value="ECO:0007669"/>
    <property type="project" value="InterPro"/>
</dbReference>
<keyword evidence="4" id="KW-1003">Cell membrane</keyword>
<dbReference type="Pfam" id="PF02397">
    <property type="entry name" value="Bac_transf"/>
    <property type="match status" value="1"/>
</dbReference>
<evidence type="ECO:0000256" key="4">
    <source>
        <dbReference type="ARBA" id="ARBA00022475"/>
    </source>
</evidence>
<evidence type="ECO:0000256" key="3">
    <source>
        <dbReference type="ARBA" id="ARBA00006464"/>
    </source>
</evidence>
<feature type="transmembrane region" description="Helical" evidence="9">
    <location>
        <begin position="20"/>
        <end position="46"/>
    </location>
</feature>
<dbReference type="InterPro" id="IPR017472">
    <property type="entry name" value="Undecaprenyl-P_galact_Ptfrase"/>
</dbReference>
<sequence>MSETNFQQAIRAQYKSTSSFLSGFALMFVDAAALIISIGAGFFIINAIDPSCINFKSFIKYTIFFPFIFIIFYISNLYPGILIAPEEEIKRFSLCTFCSFMGAAICMTTIKATRDFIPIALALAAAWPVATFLLPVGREIGRRMFSRRKWWGVPAVIYSKGTRANVIVDRLLSRPNLGYKPVLIITDSPLHQETYNGVPVRERTPEVLETIKNLNIKVAILCGYDSNVEKIHTYYRYVIRVPHNQLNTNMSLHMKNFGGILGFSLTNYLTKRSSLLLKRCLDIFLCLIAAPIVLPVSLVIAVAIKITSPGPIFYGHKRIGKNHTQLKCWKFRSMCIDADKKLKEILATDPVRAAEWEKDRKFTDDPRVTKLGKFLRKTSLDELPQLWNIFIGQMSFVGPRPVTEPELSKYGQFADYVLSVKPGLSGMWQISGRSDTGYEERITLDTYYIQNWSMWLDIWIIIKTIWVVINGKGAY</sequence>
<dbReference type="AlphaFoldDB" id="A0A7T3V4A6"/>
<evidence type="ECO:0000313" key="11">
    <source>
        <dbReference type="EMBL" id="QPZ99963.1"/>
    </source>
</evidence>
<comment type="subcellular location">
    <subcellularLocation>
        <location evidence="2">Cell membrane</location>
    </subcellularLocation>
    <subcellularLocation>
        <location evidence="1">Membrane</location>
        <topology evidence="1">Multi-pass membrane protein</topology>
    </subcellularLocation>
</comment>
<dbReference type="InterPro" id="IPR017475">
    <property type="entry name" value="EPS_sugar_tfrase"/>
</dbReference>
<keyword evidence="8 9" id="KW-0472">Membrane</keyword>
<evidence type="ECO:0000313" key="12">
    <source>
        <dbReference type="Proteomes" id="UP000595224"/>
    </source>
</evidence>
<feature type="transmembrane region" description="Helical" evidence="9">
    <location>
        <begin position="58"/>
        <end position="79"/>
    </location>
</feature>
<proteinExistence type="inferred from homology"/>
<dbReference type="KEGG" id="tper:IWA51_06655"/>
<evidence type="ECO:0000256" key="6">
    <source>
        <dbReference type="ARBA" id="ARBA00022692"/>
    </source>
</evidence>
<organism evidence="11 12">
    <name type="scientific">Treponema peruense</name>
    <dbReference type="NCBI Taxonomy" id="2787628"/>
    <lineage>
        <taxon>Bacteria</taxon>
        <taxon>Pseudomonadati</taxon>
        <taxon>Spirochaetota</taxon>
        <taxon>Spirochaetia</taxon>
        <taxon>Spirochaetales</taxon>
        <taxon>Treponemataceae</taxon>
        <taxon>Treponema</taxon>
    </lineage>
</organism>
<comment type="similarity">
    <text evidence="3">Belongs to the bacterial sugar transferase family.</text>
</comment>
<evidence type="ECO:0000256" key="5">
    <source>
        <dbReference type="ARBA" id="ARBA00022679"/>
    </source>
</evidence>
<dbReference type="NCBIfam" id="TIGR03025">
    <property type="entry name" value="EPS_sugtrans"/>
    <property type="match status" value="1"/>
</dbReference>
<dbReference type="RefSeq" id="WP_198441862.1">
    <property type="nucleotide sequence ID" value="NZ_CBCSHE010000003.1"/>
</dbReference>
<name>A0A7T3V4A6_9SPIR</name>
<dbReference type="InterPro" id="IPR003362">
    <property type="entry name" value="Bact_transf"/>
</dbReference>
<feature type="transmembrane region" description="Helical" evidence="9">
    <location>
        <begin position="91"/>
        <end position="110"/>
    </location>
</feature>
<evidence type="ECO:0000256" key="1">
    <source>
        <dbReference type="ARBA" id="ARBA00004141"/>
    </source>
</evidence>
<evidence type="ECO:0000259" key="10">
    <source>
        <dbReference type="Pfam" id="PF02397"/>
    </source>
</evidence>
<evidence type="ECO:0000256" key="7">
    <source>
        <dbReference type="ARBA" id="ARBA00022989"/>
    </source>
</evidence>
<keyword evidence="12" id="KW-1185">Reference proteome</keyword>
<accession>A0A7T3V4A6</accession>
<keyword evidence="5 11" id="KW-0808">Transferase</keyword>
<dbReference type="Proteomes" id="UP000595224">
    <property type="component" value="Chromosome"/>
</dbReference>
<protein>
    <submittedName>
        <fullName evidence="11">Undecaprenyl-phosphate galactose phosphotransferase WbaP</fullName>
    </submittedName>
</protein>
<feature type="transmembrane region" description="Helical" evidence="9">
    <location>
        <begin position="116"/>
        <end position="137"/>
    </location>
</feature>
<dbReference type="EMBL" id="CP064936">
    <property type="protein sequence ID" value="QPZ99963.1"/>
    <property type="molecule type" value="Genomic_DNA"/>
</dbReference>